<organism evidence="2 3">
    <name type="scientific">Bauldia litoralis</name>
    <dbReference type="NCBI Taxonomy" id="665467"/>
    <lineage>
        <taxon>Bacteria</taxon>
        <taxon>Pseudomonadati</taxon>
        <taxon>Pseudomonadota</taxon>
        <taxon>Alphaproteobacteria</taxon>
        <taxon>Hyphomicrobiales</taxon>
        <taxon>Kaistiaceae</taxon>
        <taxon>Bauldia</taxon>
    </lineage>
</organism>
<dbReference type="STRING" id="665467.SAMN02982931_02194"/>
<protein>
    <submittedName>
        <fullName evidence="2">PRC-barrel domain-containing protein</fullName>
    </submittedName>
</protein>
<evidence type="ECO:0000313" key="3">
    <source>
        <dbReference type="Proteomes" id="UP000199071"/>
    </source>
</evidence>
<dbReference type="Gene3D" id="2.30.30.240">
    <property type="entry name" value="PRC-barrel domain"/>
    <property type="match status" value="1"/>
</dbReference>
<dbReference type="InterPro" id="IPR027275">
    <property type="entry name" value="PRC-brl_dom"/>
</dbReference>
<keyword evidence="3" id="KW-1185">Reference proteome</keyword>
<dbReference type="SUPFAM" id="SSF50346">
    <property type="entry name" value="PRC-barrel domain"/>
    <property type="match status" value="1"/>
</dbReference>
<dbReference type="PANTHER" id="PTHR36505:SF1">
    <property type="entry name" value="BLR1072 PROTEIN"/>
    <property type="match status" value="1"/>
</dbReference>
<reference evidence="2 3" key="1">
    <citation type="submission" date="2016-10" db="EMBL/GenBank/DDBJ databases">
        <authorList>
            <person name="de Groot N.N."/>
        </authorList>
    </citation>
    <scope>NUCLEOTIDE SEQUENCE [LARGE SCALE GENOMIC DNA]</scope>
    <source>
        <strain evidence="2 3">ATCC 35022</strain>
    </source>
</reference>
<dbReference type="RefSeq" id="WP_090876476.1">
    <property type="nucleotide sequence ID" value="NZ_FMXQ01000004.1"/>
</dbReference>
<gene>
    <name evidence="2" type="ORF">SAMN02982931_02194</name>
</gene>
<accession>A0A1G6C8I7</accession>
<dbReference type="Proteomes" id="UP000199071">
    <property type="component" value="Unassembled WGS sequence"/>
</dbReference>
<proteinExistence type="predicted"/>
<dbReference type="PANTHER" id="PTHR36505">
    <property type="entry name" value="BLR1072 PROTEIN"/>
    <property type="match status" value="1"/>
</dbReference>
<sequence>MNTHETPRAANESGDIPARDLIASDKVEGTDVYRSSGDKIGHIERVMLDKQSGKAAYAVMNFGGFLGIGEDSYPLPWSVLTYNTELGGYEVNVSDEQLAGAPKYSREDDWWSDRDPNRDPLIYSYWGVPPYWI</sequence>
<dbReference type="AlphaFoldDB" id="A0A1G6C8I7"/>
<evidence type="ECO:0000313" key="2">
    <source>
        <dbReference type="EMBL" id="SDB29235.1"/>
    </source>
</evidence>
<dbReference type="EMBL" id="FMXQ01000004">
    <property type="protein sequence ID" value="SDB29235.1"/>
    <property type="molecule type" value="Genomic_DNA"/>
</dbReference>
<dbReference type="InterPro" id="IPR011033">
    <property type="entry name" value="PRC_barrel-like_sf"/>
</dbReference>
<evidence type="ECO:0000259" key="1">
    <source>
        <dbReference type="Pfam" id="PF05239"/>
    </source>
</evidence>
<dbReference type="OrthoDB" id="7274881at2"/>
<name>A0A1G6C8I7_9HYPH</name>
<dbReference type="Pfam" id="PF05239">
    <property type="entry name" value="PRC"/>
    <property type="match status" value="1"/>
</dbReference>
<feature type="domain" description="PRC-barrel" evidence="1">
    <location>
        <begin position="22"/>
        <end position="97"/>
    </location>
</feature>